<dbReference type="InterPro" id="IPR045112">
    <property type="entry name" value="PPAN-like"/>
</dbReference>
<dbReference type="GeneID" id="17252268"/>
<dbReference type="KEGG" id="ehx:EMIHUDRAFT_54328"/>
<sequence>RKQGRRIKRKTQKETDTSDQASELPPRAFVFSKGKVSAPLKALVNDLKGVMSPNTARALKAQRRNKIKDFVDVAGSLHVSFFLIVSSTEQSSYLRLVRSPRGPTLTFRIRSYALAADLAATLRRPYSAGNAVWQSNPLLVLSDFDQSQQEQSLAATMLRNLFPPINVQTLQISACRRIVMLHQRPAEEGGGVELRQYVIKAAPTNVSRGAPRSSRIKKLTRGNRVPSLGRYGSMADYLAGRGGYSSESGGETDDDEKVDLPQDYVGRGAVRDQRVGVRLHEIGPRLSLELVKVQEGVCDGAVLF</sequence>
<dbReference type="GO" id="GO:0006364">
    <property type="term" value="P:rRNA processing"/>
    <property type="evidence" value="ECO:0007669"/>
    <property type="project" value="InterPro"/>
</dbReference>
<dbReference type="STRING" id="2903.R1B922"/>
<reference evidence="3" key="2">
    <citation type="submission" date="2024-10" db="UniProtKB">
        <authorList>
            <consortium name="EnsemblProtists"/>
        </authorList>
    </citation>
    <scope>IDENTIFICATION</scope>
</reference>
<dbReference type="PROSITE" id="PS50833">
    <property type="entry name" value="BRIX"/>
    <property type="match status" value="1"/>
</dbReference>
<dbReference type="Pfam" id="PF04427">
    <property type="entry name" value="Brix"/>
    <property type="match status" value="1"/>
</dbReference>
<dbReference type="AlphaFoldDB" id="A0A0D3I4H8"/>
<dbReference type="HOGENOM" id="CLU_026936_1_0_1"/>
<accession>A0A0D3I4H8</accession>
<dbReference type="PaxDb" id="2903-EOD06163"/>
<dbReference type="GO" id="GO:0030687">
    <property type="term" value="C:preribosome, large subunit precursor"/>
    <property type="evidence" value="ECO:0007669"/>
    <property type="project" value="TreeGrafter"/>
</dbReference>
<feature type="region of interest" description="Disordered" evidence="1">
    <location>
        <begin position="1"/>
        <end position="24"/>
    </location>
</feature>
<dbReference type="Proteomes" id="UP000013827">
    <property type="component" value="Unassembled WGS sequence"/>
</dbReference>
<dbReference type="PANTHER" id="PTHR12661:SF5">
    <property type="entry name" value="SUPPRESSOR OF SWI4 1 HOMOLOG"/>
    <property type="match status" value="1"/>
</dbReference>
<reference evidence="4" key="1">
    <citation type="journal article" date="2013" name="Nature">
        <title>Pan genome of the phytoplankton Emiliania underpins its global distribution.</title>
        <authorList>
            <person name="Read B.A."/>
            <person name="Kegel J."/>
            <person name="Klute M.J."/>
            <person name="Kuo A."/>
            <person name="Lefebvre S.C."/>
            <person name="Maumus F."/>
            <person name="Mayer C."/>
            <person name="Miller J."/>
            <person name="Monier A."/>
            <person name="Salamov A."/>
            <person name="Young J."/>
            <person name="Aguilar M."/>
            <person name="Claverie J.M."/>
            <person name="Frickenhaus S."/>
            <person name="Gonzalez K."/>
            <person name="Herman E.K."/>
            <person name="Lin Y.C."/>
            <person name="Napier J."/>
            <person name="Ogata H."/>
            <person name="Sarno A.F."/>
            <person name="Shmutz J."/>
            <person name="Schroeder D."/>
            <person name="de Vargas C."/>
            <person name="Verret F."/>
            <person name="von Dassow P."/>
            <person name="Valentin K."/>
            <person name="Van de Peer Y."/>
            <person name="Wheeler G."/>
            <person name="Dacks J.B."/>
            <person name="Delwiche C.F."/>
            <person name="Dyhrman S.T."/>
            <person name="Glockner G."/>
            <person name="John U."/>
            <person name="Richards T."/>
            <person name="Worden A.Z."/>
            <person name="Zhang X."/>
            <person name="Grigoriev I.V."/>
            <person name="Allen A.E."/>
            <person name="Bidle K."/>
            <person name="Borodovsky M."/>
            <person name="Bowler C."/>
            <person name="Brownlee C."/>
            <person name="Cock J.M."/>
            <person name="Elias M."/>
            <person name="Gladyshev V.N."/>
            <person name="Groth M."/>
            <person name="Guda C."/>
            <person name="Hadaegh A."/>
            <person name="Iglesias-Rodriguez M.D."/>
            <person name="Jenkins J."/>
            <person name="Jones B.M."/>
            <person name="Lawson T."/>
            <person name="Leese F."/>
            <person name="Lindquist E."/>
            <person name="Lobanov A."/>
            <person name="Lomsadze A."/>
            <person name="Malik S.B."/>
            <person name="Marsh M.E."/>
            <person name="Mackinder L."/>
            <person name="Mock T."/>
            <person name="Mueller-Roeber B."/>
            <person name="Pagarete A."/>
            <person name="Parker M."/>
            <person name="Probert I."/>
            <person name="Quesneville H."/>
            <person name="Raines C."/>
            <person name="Rensing S.A."/>
            <person name="Riano-Pachon D.M."/>
            <person name="Richier S."/>
            <person name="Rokitta S."/>
            <person name="Shiraiwa Y."/>
            <person name="Soanes D.M."/>
            <person name="van der Giezen M."/>
            <person name="Wahlund T.M."/>
            <person name="Williams B."/>
            <person name="Wilson W."/>
            <person name="Wolfe G."/>
            <person name="Wurch L.L."/>
        </authorList>
    </citation>
    <scope>NUCLEOTIDE SEQUENCE</scope>
</reference>
<evidence type="ECO:0000313" key="4">
    <source>
        <dbReference type="Proteomes" id="UP000013827"/>
    </source>
</evidence>
<dbReference type="PANTHER" id="PTHR12661">
    <property type="entry name" value="PETER PAN-RELATED"/>
    <property type="match status" value="1"/>
</dbReference>
<proteinExistence type="predicted"/>
<dbReference type="InterPro" id="IPR007109">
    <property type="entry name" value="Brix"/>
</dbReference>
<evidence type="ECO:0000313" key="3">
    <source>
        <dbReference type="EnsemblProtists" id="EOD06163"/>
    </source>
</evidence>
<keyword evidence="4" id="KW-1185">Reference proteome</keyword>
<evidence type="ECO:0000256" key="1">
    <source>
        <dbReference type="SAM" id="MobiDB-lite"/>
    </source>
</evidence>
<name>A0A0D3I4H8_EMIH1</name>
<feature type="domain" description="Brix" evidence="2">
    <location>
        <begin position="26"/>
        <end position="299"/>
    </location>
</feature>
<dbReference type="RefSeq" id="XP_005758592.1">
    <property type="nucleotide sequence ID" value="XM_005758535.1"/>
</dbReference>
<evidence type="ECO:0000259" key="2">
    <source>
        <dbReference type="PROSITE" id="PS50833"/>
    </source>
</evidence>
<dbReference type="GO" id="GO:0019843">
    <property type="term" value="F:rRNA binding"/>
    <property type="evidence" value="ECO:0007669"/>
    <property type="project" value="InterPro"/>
</dbReference>
<dbReference type="EnsemblProtists" id="EOD06163">
    <property type="protein sequence ID" value="EOD06163"/>
    <property type="gene ID" value="EMIHUDRAFT_54328"/>
</dbReference>
<dbReference type="GO" id="GO:0000027">
    <property type="term" value="P:ribosomal large subunit assembly"/>
    <property type="evidence" value="ECO:0007669"/>
    <property type="project" value="TreeGrafter"/>
</dbReference>
<dbReference type="SMART" id="SM00879">
    <property type="entry name" value="Brix"/>
    <property type="match status" value="1"/>
</dbReference>
<protein>
    <recommendedName>
        <fullName evidence="2">Brix domain-containing protein</fullName>
    </recommendedName>
</protein>
<dbReference type="OMA" id="KRTHAQI"/>
<dbReference type="eggNOG" id="KOG2963">
    <property type="taxonomic scope" value="Eukaryota"/>
</dbReference>
<organism evidence="3 4">
    <name type="scientific">Emiliania huxleyi (strain CCMP1516)</name>
    <dbReference type="NCBI Taxonomy" id="280463"/>
    <lineage>
        <taxon>Eukaryota</taxon>
        <taxon>Haptista</taxon>
        <taxon>Haptophyta</taxon>
        <taxon>Prymnesiophyceae</taxon>
        <taxon>Isochrysidales</taxon>
        <taxon>Noelaerhabdaceae</taxon>
        <taxon>Emiliania</taxon>
    </lineage>
</organism>
<feature type="compositionally biased region" description="Basic residues" evidence="1">
    <location>
        <begin position="1"/>
        <end position="11"/>
    </location>
</feature>